<dbReference type="Proteomes" id="UP001329825">
    <property type="component" value="Chromosome 8"/>
</dbReference>
<gene>
    <name evidence="2" type="ORF">IL334_005907</name>
</gene>
<name>A0ABZ1D4U2_9TREE</name>
<evidence type="ECO:0000256" key="1">
    <source>
        <dbReference type="SAM" id="MobiDB-lite"/>
    </source>
</evidence>
<feature type="compositionally biased region" description="Basic and acidic residues" evidence="1">
    <location>
        <begin position="12"/>
        <end position="27"/>
    </location>
</feature>
<dbReference type="GeneID" id="87958037"/>
<protein>
    <submittedName>
        <fullName evidence="2">Uncharacterized protein</fullName>
    </submittedName>
</protein>
<accession>A0ABZ1D4U2</accession>
<dbReference type="RefSeq" id="XP_062793664.1">
    <property type="nucleotide sequence ID" value="XM_062937613.1"/>
</dbReference>
<proteinExistence type="predicted"/>
<dbReference type="EMBL" id="CP141888">
    <property type="protein sequence ID" value="WRT68925.1"/>
    <property type="molecule type" value="Genomic_DNA"/>
</dbReference>
<sequence>MVGATGMTFPPDEMKSHDTEQSEKTGNKTDVITNAAAATDKELKMTLLQGCRLYPKAISWSILISSLCAMEGYDIFL</sequence>
<reference evidence="2 3" key="1">
    <citation type="submission" date="2024-01" db="EMBL/GenBank/DDBJ databases">
        <title>Comparative genomics of Cryptococcus and Kwoniella reveals pathogenesis evolution and contrasting modes of karyotype evolution via chromosome fusion or intercentromeric recombination.</title>
        <authorList>
            <person name="Coelho M.A."/>
            <person name="David-Palma M."/>
            <person name="Shea T."/>
            <person name="Bowers K."/>
            <person name="McGinley-Smith S."/>
            <person name="Mohammad A.W."/>
            <person name="Gnirke A."/>
            <person name="Yurkov A.M."/>
            <person name="Nowrousian M."/>
            <person name="Sun S."/>
            <person name="Cuomo C.A."/>
            <person name="Heitman J."/>
        </authorList>
    </citation>
    <scope>NUCLEOTIDE SEQUENCE [LARGE SCALE GENOMIC DNA]</scope>
    <source>
        <strain evidence="2">CBS 11374</strain>
    </source>
</reference>
<feature type="region of interest" description="Disordered" evidence="1">
    <location>
        <begin position="1"/>
        <end position="29"/>
    </location>
</feature>
<evidence type="ECO:0000313" key="3">
    <source>
        <dbReference type="Proteomes" id="UP001329825"/>
    </source>
</evidence>
<keyword evidence="3" id="KW-1185">Reference proteome</keyword>
<organism evidence="2 3">
    <name type="scientific">Kwoniella shivajii</name>
    <dbReference type="NCBI Taxonomy" id="564305"/>
    <lineage>
        <taxon>Eukaryota</taxon>
        <taxon>Fungi</taxon>
        <taxon>Dikarya</taxon>
        <taxon>Basidiomycota</taxon>
        <taxon>Agaricomycotina</taxon>
        <taxon>Tremellomycetes</taxon>
        <taxon>Tremellales</taxon>
        <taxon>Cryptococcaceae</taxon>
        <taxon>Kwoniella</taxon>
    </lineage>
</organism>
<evidence type="ECO:0000313" key="2">
    <source>
        <dbReference type="EMBL" id="WRT68925.1"/>
    </source>
</evidence>